<keyword evidence="3" id="KW-1185">Reference proteome</keyword>
<dbReference type="AlphaFoldDB" id="A0A6G1K7P4"/>
<evidence type="ECO:0000256" key="1">
    <source>
        <dbReference type="SAM" id="Phobius"/>
    </source>
</evidence>
<evidence type="ECO:0000313" key="2">
    <source>
        <dbReference type="EMBL" id="KAF2708909.1"/>
    </source>
</evidence>
<name>A0A6G1K7P4_9PLEO</name>
<dbReference type="PANTHER" id="PTHR42069:SF1">
    <property type="entry name" value="MARVEL DOMAIN-CONTAINING PROTEIN"/>
    <property type="match status" value="1"/>
</dbReference>
<sequence length="211" mass="23332">MPSDIYKPHWLSRMRSALRLLIVILSGSVAVTLVHTLHIYRGNKYLDLRKGELPMTWPARTNLAPTLVLLSIAAANFLASVAIMSLSFSKSFRRPMRSRDIYRIVAGSFGVILWSTALVVFNLIDKASKASLGRYACTNKNVMSNGRYQYRAVCEEQGVAFYLAIGAASAEVFTLGTLALSAILSANHKSQKRRIPEKKDSISFGVTGRFS</sequence>
<dbReference type="Proteomes" id="UP000799428">
    <property type="component" value="Unassembled WGS sequence"/>
</dbReference>
<accession>A0A6G1K7P4</accession>
<proteinExistence type="predicted"/>
<gene>
    <name evidence="2" type="ORF">K504DRAFT_380386</name>
</gene>
<reference evidence="2" key="1">
    <citation type="journal article" date="2020" name="Stud. Mycol.">
        <title>101 Dothideomycetes genomes: a test case for predicting lifestyles and emergence of pathogens.</title>
        <authorList>
            <person name="Haridas S."/>
            <person name="Albert R."/>
            <person name="Binder M."/>
            <person name="Bloem J."/>
            <person name="Labutti K."/>
            <person name="Salamov A."/>
            <person name="Andreopoulos B."/>
            <person name="Baker S."/>
            <person name="Barry K."/>
            <person name="Bills G."/>
            <person name="Bluhm B."/>
            <person name="Cannon C."/>
            <person name="Castanera R."/>
            <person name="Culley D."/>
            <person name="Daum C."/>
            <person name="Ezra D."/>
            <person name="Gonzalez J."/>
            <person name="Henrissat B."/>
            <person name="Kuo A."/>
            <person name="Liang C."/>
            <person name="Lipzen A."/>
            <person name="Lutzoni F."/>
            <person name="Magnuson J."/>
            <person name="Mondo S."/>
            <person name="Nolan M."/>
            <person name="Ohm R."/>
            <person name="Pangilinan J."/>
            <person name="Park H.-J."/>
            <person name="Ramirez L."/>
            <person name="Alfaro M."/>
            <person name="Sun H."/>
            <person name="Tritt A."/>
            <person name="Yoshinaga Y."/>
            <person name="Zwiers L.-H."/>
            <person name="Turgeon B."/>
            <person name="Goodwin S."/>
            <person name="Spatafora J."/>
            <person name="Crous P."/>
            <person name="Grigoriev I."/>
        </authorList>
    </citation>
    <scope>NUCLEOTIDE SEQUENCE</scope>
    <source>
        <strain evidence="2">CBS 279.74</strain>
    </source>
</reference>
<evidence type="ECO:0000313" key="3">
    <source>
        <dbReference type="Proteomes" id="UP000799428"/>
    </source>
</evidence>
<dbReference type="PANTHER" id="PTHR42069">
    <property type="entry name" value="HYPHAL ANASTAMOSIS-8 PROTEIN"/>
    <property type="match status" value="1"/>
</dbReference>
<organism evidence="2 3">
    <name type="scientific">Pleomassaria siparia CBS 279.74</name>
    <dbReference type="NCBI Taxonomy" id="1314801"/>
    <lineage>
        <taxon>Eukaryota</taxon>
        <taxon>Fungi</taxon>
        <taxon>Dikarya</taxon>
        <taxon>Ascomycota</taxon>
        <taxon>Pezizomycotina</taxon>
        <taxon>Dothideomycetes</taxon>
        <taxon>Pleosporomycetidae</taxon>
        <taxon>Pleosporales</taxon>
        <taxon>Pleomassariaceae</taxon>
        <taxon>Pleomassaria</taxon>
    </lineage>
</organism>
<dbReference type="OrthoDB" id="3782299at2759"/>
<feature type="transmembrane region" description="Helical" evidence="1">
    <location>
        <begin position="101"/>
        <end position="124"/>
    </location>
</feature>
<keyword evidence="1" id="KW-0472">Membrane</keyword>
<evidence type="ECO:0008006" key="4">
    <source>
        <dbReference type="Google" id="ProtNLM"/>
    </source>
</evidence>
<feature type="transmembrane region" description="Helical" evidence="1">
    <location>
        <begin position="63"/>
        <end position="89"/>
    </location>
</feature>
<feature type="transmembrane region" description="Helical" evidence="1">
    <location>
        <begin position="20"/>
        <end position="40"/>
    </location>
</feature>
<protein>
    <recommendedName>
        <fullName evidence="4">MARVEL domain-containing protein</fullName>
    </recommendedName>
</protein>
<keyword evidence="1" id="KW-0812">Transmembrane</keyword>
<feature type="transmembrane region" description="Helical" evidence="1">
    <location>
        <begin position="159"/>
        <end position="184"/>
    </location>
</feature>
<dbReference type="EMBL" id="MU005771">
    <property type="protein sequence ID" value="KAF2708909.1"/>
    <property type="molecule type" value="Genomic_DNA"/>
</dbReference>
<keyword evidence="1" id="KW-1133">Transmembrane helix</keyword>